<organism evidence="3 4">
    <name type="scientific">Stylophora pistillata</name>
    <name type="common">Smooth cauliflower coral</name>
    <dbReference type="NCBI Taxonomy" id="50429"/>
    <lineage>
        <taxon>Eukaryota</taxon>
        <taxon>Metazoa</taxon>
        <taxon>Cnidaria</taxon>
        <taxon>Anthozoa</taxon>
        <taxon>Hexacorallia</taxon>
        <taxon>Scleractinia</taxon>
        <taxon>Astrocoeniina</taxon>
        <taxon>Pocilloporidae</taxon>
        <taxon>Stylophora</taxon>
    </lineage>
</organism>
<gene>
    <name evidence="3" type="ORF">AWC38_SpisGene17825</name>
</gene>
<name>A0A2B4RL00_STYPI</name>
<feature type="region of interest" description="Disordered" evidence="2">
    <location>
        <begin position="460"/>
        <end position="492"/>
    </location>
</feature>
<keyword evidence="4" id="KW-1185">Reference proteome</keyword>
<sequence length="584" mass="66433">MENKKIGGNRLDDDLRQRKISKGLVRHVLTRNTGDRIALGRVTRQLDKERIAKEVDYQQQKQKLLLQKFESQMKERSVKDSQQTSNELEGSMGLRNAAGKPLMSRYRSFSELEMSSSQLQGLKCPVEIREALEQKAKTNRGLNHSRLAVEKGANETNRPRLRKTGVIKPPERSSIVEGARMKRTKTLSDILPPVILPPIFQSGATSLEKRTVLENQRTKTKEYISEGSGTNSTPMGKMPKNMTSKEKLVYEGYTLPKMTIKELLARNARKDSELKILHKRLDKQKEELESDFSKTRSNLLSRVHNLLLEGQTNDLGFAFESNSDEEQSTFESGAENDNGINDLLSWEANLKSLSSSQFEEDINPTGFHRNSRHIQPWAQKVEHYSLTTKAEPGSTKLSRSRRKISWGGRTNVIPEDWDASSVLSKSSSEGNLSSARVTCPIGDTLRSRVRRHSVVGRSRSLTFNPKSDCLTKDDSQNHKASNTSRQTRQRRHTVCARGNFEPRLTPTEEEKCPAKKPLSELLPPIKLPPIYLQELKGKETSKKKSLVNPHVRKAVDSKRITEDLDYCRYLRLNKKDVDYTQLQN</sequence>
<feature type="coiled-coil region" evidence="1">
    <location>
        <begin position="267"/>
        <end position="298"/>
    </location>
</feature>
<dbReference type="OrthoDB" id="5975482at2759"/>
<comment type="caution">
    <text evidence="3">The sequence shown here is derived from an EMBL/GenBank/DDBJ whole genome shotgun (WGS) entry which is preliminary data.</text>
</comment>
<keyword evidence="1" id="KW-0175">Coiled coil</keyword>
<reference evidence="4" key="1">
    <citation type="journal article" date="2017" name="bioRxiv">
        <title>Comparative analysis of the genomes of Stylophora pistillata and Acropora digitifera provides evidence for extensive differences between species of corals.</title>
        <authorList>
            <person name="Voolstra C.R."/>
            <person name="Li Y."/>
            <person name="Liew Y.J."/>
            <person name="Baumgarten S."/>
            <person name="Zoccola D."/>
            <person name="Flot J.-F."/>
            <person name="Tambutte S."/>
            <person name="Allemand D."/>
            <person name="Aranda M."/>
        </authorList>
    </citation>
    <scope>NUCLEOTIDE SEQUENCE [LARGE SCALE GENOMIC DNA]</scope>
</reference>
<dbReference type="AlphaFoldDB" id="A0A2B4RL00"/>
<evidence type="ECO:0000256" key="2">
    <source>
        <dbReference type="SAM" id="MobiDB-lite"/>
    </source>
</evidence>
<dbReference type="EMBL" id="LSMT01000446">
    <property type="protein sequence ID" value="PFX17846.1"/>
    <property type="molecule type" value="Genomic_DNA"/>
</dbReference>
<evidence type="ECO:0000256" key="1">
    <source>
        <dbReference type="SAM" id="Coils"/>
    </source>
</evidence>
<evidence type="ECO:0000313" key="4">
    <source>
        <dbReference type="Proteomes" id="UP000225706"/>
    </source>
</evidence>
<accession>A0A2B4RL00</accession>
<dbReference type="Proteomes" id="UP000225706">
    <property type="component" value="Unassembled WGS sequence"/>
</dbReference>
<feature type="region of interest" description="Disordered" evidence="2">
    <location>
        <begin position="74"/>
        <end position="96"/>
    </location>
</feature>
<proteinExistence type="predicted"/>
<protein>
    <submittedName>
        <fullName evidence="3">Uncharacterized protein</fullName>
    </submittedName>
</protein>
<evidence type="ECO:0000313" key="3">
    <source>
        <dbReference type="EMBL" id="PFX17846.1"/>
    </source>
</evidence>